<keyword evidence="3" id="KW-1185">Reference proteome</keyword>
<dbReference type="InterPro" id="IPR043917">
    <property type="entry name" value="DUF5753"/>
</dbReference>
<dbReference type="Gene3D" id="1.10.260.40">
    <property type="entry name" value="lambda repressor-like DNA-binding domains"/>
    <property type="match status" value="1"/>
</dbReference>
<reference evidence="2" key="1">
    <citation type="submission" date="2022-06" db="EMBL/GenBank/DDBJ databases">
        <authorList>
            <person name="Ping M."/>
        </authorList>
    </citation>
    <scope>NUCLEOTIDE SEQUENCE</scope>
    <source>
        <strain evidence="2">JCM11759T</strain>
    </source>
</reference>
<dbReference type="SUPFAM" id="SSF47413">
    <property type="entry name" value="lambda repressor-like DNA-binding domains"/>
    <property type="match status" value="1"/>
</dbReference>
<dbReference type="SMART" id="SM00530">
    <property type="entry name" value="HTH_XRE"/>
    <property type="match status" value="1"/>
</dbReference>
<name>A0ABY5D6H7_9ACTN</name>
<dbReference type="Proteomes" id="UP001055940">
    <property type="component" value="Chromosome"/>
</dbReference>
<dbReference type="EMBL" id="CP099837">
    <property type="protein sequence ID" value="USY19984.1"/>
    <property type="molecule type" value="Genomic_DNA"/>
</dbReference>
<evidence type="ECO:0000259" key="1">
    <source>
        <dbReference type="PROSITE" id="PS50943"/>
    </source>
</evidence>
<dbReference type="InterPro" id="IPR001387">
    <property type="entry name" value="Cro/C1-type_HTH"/>
</dbReference>
<dbReference type="CDD" id="cd00093">
    <property type="entry name" value="HTH_XRE"/>
    <property type="match status" value="1"/>
</dbReference>
<sequence>MDTPASFERDRAELAEEIRQLRAASGMSGVVVAERLGWSQSKVSKLETGRATPSLEDVRKLVALYGVGQEKRDALETSTSELNDRYRSLRMLRKRGLEQEQQGIKRVESSTTLLRVFEPSTVPGLLQTAEYARAVFSRPLTGAGVDVPGAVAARIDRQSVLFRPERRFHFVITEAALRWRMGGSSTMTAQMDRLANLSTLSNVRLGLLPWRVEVSEFPNNGFDIRDDREVAVENFTTHRVLTDPRDVDFHLRMFQLFADAAIYDDEARTFLADLVREHA</sequence>
<protein>
    <submittedName>
        <fullName evidence="2">Helix-turn-helix domain-containing protein</fullName>
    </submittedName>
</protein>
<dbReference type="Pfam" id="PF13560">
    <property type="entry name" value="HTH_31"/>
    <property type="match status" value="1"/>
</dbReference>
<evidence type="ECO:0000313" key="2">
    <source>
        <dbReference type="EMBL" id="USY19984.1"/>
    </source>
</evidence>
<evidence type="ECO:0000313" key="3">
    <source>
        <dbReference type="Proteomes" id="UP001055940"/>
    </source>
</evidence>
<dbReference type="RefSeq" id="WP_254419126.1">
    <property type="nucleotide sequence ID" value="NZ_BAAAJB010000002.1"/>
</dbReference>
<accession>A0ABY5D6H7</accession>
<dbReference type="Pfam" id="PF19054">
    <property type="entry name" value="DUF5753"/>
    <property type="match status" value="1"/>
</dbReference>
<organism evidence="2 3">
    <name type="scientific">Nocardiopsis exhalans</name>
    <dbReference type="NCBI Taxonomy" id="163604"/>
    <lineage>
        <taxon>Bacteria</taxon>
        <taxon>Bacillati</taxon>
        <taxon>Actinomycetota</taxon>
        <taxon>Actinomycetes</taxon>
        <taxon>Streptosporangiales</taxon>
        <taxon>Nocardiopsidaceae</taxon>
        <taxon>Nocardiopsis</taxon>
    </lineage>
</organism>
<proteinExistence type="predicted"/>
<feature type="domain" description="HTH cro/C1-type" evidence="1">
    <location>
        <begin position="18"/>
        <end position="75"/>
    </location>
</feature>
<dbReference type="PROSITE" id="PS50943">
    <property type="entry name" value="HTH_CROC1"/>
    <property type="match status" value="1"/>
</dbReference>
<dbReference type="InterPro" id="IPR010982">
    <property type="entry name" value="Lambda_DNA-bd_dom_sf"/>
</dbReference>
<gene>
    <name evidence="2" type="ORF">NE857_32980</name>
</gene>